<evidence type="ECO:0008006" key="5">
    <source>
        <dbReference type="Google" id="ProtNLM"/>
    </source>
</evidence>
<comment type="caution">
    <text evidence="3">The sequence shown here is derived from an EMBL/GenBank/DDBJ whole genome shotgun (WGS) entry which is preliminary data.</text>
</comment>
<dbReference type="InterPro" id="IPR019734">
    <property type="entry name" value="TPR_rpt"/>
</dbReference>
<feature type="compositionally biased region" description="Basic and acidic residues" evidence="2">
    <location>
        <begin position="113"/>
        <end position="127"/>
    </location>
</feature>
<dbReference type="PROSITE" id="PS50005">
    <property type="entry name" value="TPR"/>
    <property type="match status" value="2"/>
</dbReference>
<feature type="region of interest" description="Disordered" evidence="2">
    <location>
        <begin position="1"/>
        <end position="32"/>
    </location>
</feature>
<dbReference type="GeneID" id="31005059"/>
<dbReference type="OrthoDB" id="9991317at2759"/>
<dbReference type="GO" id="GO:0006383">
    <property type="term" value="P:transcription by RNA polymerase III"/>
    <property type="evidence" value="ECO:0007669"/>
    <property type="project" value="InterPro"/>
</dbReference>
<evidence type="ECO:0000256" key="2">
    <source>
        <dbReference type="SAM" id="MobiDB-lite"/>
    </source>
</evidence>
<dbReference type="GO" id="GO:0000127">
    <property type="term" value="C:transcription factor TFIIIC complex"/>
    <property type="evidence" value="ECO:0007669"/>
    <property type="project" value="TreeGrafter"/>
</dbReference>
<dbReference type="EMBL" id="LFMY01000007">
    <property type="protein sequence ID" value="OKL59444.1"/>
    <property type="molecule type" value="Genomic_DNA"/>
</dbReference>
<sequence length="1092" mass="124486">MSRPGTPSGLAGYYPEDQDEPGSSSLLPVDPAIDPRLYNASYLEPGSDVDYVGAEDGIASMSLGQRRLLQEQVDLSASDDDSDDEQLWDEGADLYGEEASPGGDIEDQEDHDDIDHSSDDYDAREDMNTDSPPPRKRRRRGQGPFSGRYGARGGKGIKRGPRRPLEPSPEFKMLHSQATEAFIDGDYERATDLVQRAILVNPEMFAAHSLLSEIFLARGEKDKAVSALFSGAHTRPRDPTVWYKVAKLIQDRAGTDRQKTLNDMIYCYSRIIEIDPKIYNARFQRAAAYRELGHNGRAVTEYERILKELPHNIRALRHLAETLIDMHDVRKAAQYYMTSIEYYMSLEAEDSIEFSWSDVNICAELFAFMGQPESGLHLLSSVSRWLLGRKDDDVWDNFVDDDREWDANDSPRRIKTDGFVPGVYPEDSYGLGLPMELRIKLGSFRLKLGERYFDEALTHFEWLGPDDTSEHSNVYDYADLYREAADALKDAGLFEQALRFYKPLQLTEDYADVSFFLAMGDCAFACDNHEDAEFCYLTVVENDSTNLQSRVNLAKLYEVMGEKQKALYFVNQAVLLGRDEYGGRSRRRRRDRRIAQLAREFQDASTTAARNHIVPRYLASVTAQHETLPESDQDRPQHVQYLYSKMNDLRSAMRAGDAEVTEDWLDIADALLRDFRTNRVFYPLQKHVTFLGYSREEQLKAGKKKDTVLDEMQEMAGRLQESLGQNLTEDAETIIPNDYYGISFDEWLEMFLEYAFVVSGQGEKEEAYNVLASAADASVWYHSKDKVRQIHVCWLTCALQLHDEETLVSEARWFTKDYQFVTDTYRLFSLLSRLCGDPNRSLFHASPSMKYMLRQVKSMDSTLPKDYNPMTAASSSTMAKRSKAKAGLPSKPKTASLTSRNENGELVAAVDMDVALLVLYGHILYSGNSFYPALNYFLRAYALDPENPSILLSIALCYIHHALKRQADNRHYLILQGFSFMSLYRKAREKKNTVHDSDNNSALIVERQEVQFNYGRAYHSLGLLHQAVSCYERALEMGDQISARHEENEQGRKENKFVEDFSPEAALALQNIYALNGDFAGARRVTEKYLVI</sequence>
<dbReference type="Proteomes" id="UP000214365">
    <property type="component" value="Unassembled WGS sequence"/>
</dbReference>
<dbReference type="SMART" id="SM00028">
    <property type="entry name" value="TPR"/>
    <property type="match status" value="8"/>
</dbReference>
<proteinExistence type="predicted"/>
<keyword evidence="1" id="KW-0802">TPR repeat</keyword>
<dbReference type="STRING" id="1441469.A0A225AM92"/>
<feature type="repeat" description="TPR" evidence="1">
    <location>
        <begin position="1008"/>
        <end position="1041"/>
    </location>
</feature>
<accession>A0A225AM92</accession>
<dbReference type="Pfam" id="PF14559">
    <property type="entry name" value="TPR_19"/>
    <property type="match status" value="1"/>
</dbReference>
<gene>
    <name evidence="3" type="ORF">UA08_05303</name>
</gene>
<keyword evidence="4" id="KW-1185">Reference proteome</keyword>
<dbReference type="InterPro" id="IPR039340">
    <property type="entry name" value="Tfc4/TFIIIC-102/Sfc4"/>
</dbReference>
<protein>
    <recommendedName>
        <fullName evidence="5">Transcription factor tau subunit sfc4</fullName>
    </recommendedName>
</protein>
<evidence type="ECO:0000313" key="4">
    <source>
        <dbReference type="Proteomes" id="UP000214365"/>
    </source>
</evidence>
<name>A0A225AM92_TALAT</name>
<reference evidence="3 4" key="1">
    <citation type="submission" date="2015-06" db="EMBL/GenBank/DDBJ databases">
        <title>Talaromyces atroroseus IBT 11181 draft genome.</title>
        <authorList>
            <person name="Rasmussen K.B."/>
            <person name="Rasmussen S."/>
            <person name="Petersen B."/>
            <person name="Sicheritz-Ponten T."/>
            <person name="Mortensen U.H."/>
            <person name="Thrane U."/>
        </authorList>
    </citation>
    <scope>NUCLEOTIDE SEQUENCE [LARGE SCALE GENOMIC DNA]</scope>
    <source>
        <strain evidence="3 4">IBT 11181</strain>
    </source>
</reference>
<organism evidence="3 4">
    <name type="scientific">Talaromyces atroroseus</name>
    <dbReference type="NCBI Taxonomy" id="1441469"/>
    <lineage>
        <taxon>Eukaryota</taxon>
        <taxon>Fungi</taxon>
        <taxon>Dikarya</taxon>
        <taxon>Ascomycota</taxon>
        <taxon>Pezizomycotina</taxon>
        <taxon>Eurotiomycetes</taxon>
        <taxon>Eurotiomycetidae</taxon>
        <taxon>Eurotiales</taxon>
        <taxon>Trichocomaceae</taxon>
        <taxon>Talaromyces</taxon>
        <taxon>Talaromyces sect. Trachyspermi</taxon>
    </lineage>
</organism>
<feature type="compositionally biased region" description="Acidic residues" evidence="2">
    <location>
        <begin position="77"/>
        <end position="96"/>
    </location>
</feature>
<evidence type="ECO:0000313" key="3">
    <source>
        <dbReference type="EMBL" id="OKL59444.1"/>
    </source>
</evidence>
<dbReference type="AlphaFoldDB" id="A0A225AM92"/>
<feature type="region of interest" description="Disordered" evidence="2">
    <location>
        <begin position="870"/>
        <end position="897"/>
    </location>
</feature>
<dbReference type="InterPro" id="IPR011990">
    <property type="entry name" value="TPR-like_helical_dom_sf"/>
</dbReference>
<dbReference type="PANTHER" id="PTHR23082">
    <property type="entry name" value="TRANSCRIPTION INITIATION FACTOR IIIC TFIIIC , POLYPEPTIDE 3-RELATED"/>
    <property type="match status" value="1"/>
</dbReference>
<dbReference type="Gene3D" id="1.25.40.10">
    <property type="entry name" value="Tetratricopeptide repeat domain"/>
    <property type="match status" value="3"/>
</dbReference>
<feature type="repeat" description="TPR" evidence="1">
    <location>
        <begin position="914"/>
        <end position="947"/>
    </location>
</feature>
<dbReference type="Pfam" id="PF13181">
    <property type="entry name" value="TPR_8"/>
    <property type="match status" value="1"/>
</dbReference>
<dbReference type="SUPFAM" id="SSF48452">
    <property type="entry name" value="TPR-like"/>
    <property type="match status" value="3"/>
</dbReference>
<evidence type="ECO:0000256" key="1">
    <source>
        <dbReference type="PROSITE-ProRule" id="PRU00339"/>
    </source>
</evidence>
<feature type="region of interest" description="Disordered" evidence="2">
    <location>
        <begin position="72"/>
        <end position="170"/>
    </location>
</feature>
<dbReference type="PANTHER" id="PTHR23082:SF0">
    <property type="entry name" value="GENERAL TRANSCRIPTION FACTOR 3C POLYPEPTIDE 3"/>
    <property type="match status" value="1"/>
</dbReference>
<dbReference type="RefSeq" id="XP_020119565.1">
    <property type="nucleotide sequence ID" value="XM_020267610.1"/>
</dbReference>